<accession>A0A9Q0D102</accession>
<evidence type="ECO:0000259" key="6">
    <source>
        <dbReference type="PROSITE" id="PS50966"/>
    </source>
</evidence>
<dbReference type="SMART" id="SM00575">
    <property type="entry name" value="ZnF_PMZ"/>
    <property type="match status" value="1"/>
</dbReference>
<dbReference type="PROSITE" id="PS50966">
    <property type="entry name" value="ZF_SWIM"/>
    <property type="match status" value="1"/>
</dbReference>
<reference evidence="7" key="1">
    <citation type="journal article" date="2022" name="Cell">
        <title>Repeat-based holocentromeres influence genome architecture and karyotype evolution.</title>
        <authorList>
            <person name="Hofstatter P.G."/>
            <person name="Thangavel G."/>
            <person name="Lux T."/>
            <person name="Neumann P."/>
            <person name="Vondrak T."/>
            <person name="Novak P."/>
            <person name="Zhang M."/>
            <person name="Costa L."/>
            <person name="Castellani M."/>
            <person name="Scott A."/>
            <person name="Toegelov H."/>
            <person name="Fuchs J."/>
            <person name="Mata-Sucre Y."/>
            <person name="Dias Y."/>
            <person name="Vanzela A.L.L."/>
            <person name="Huettel B."/>
            <person name="Almeida C.C.S."/>
            <person name="Simkova H."/>
            <person name="Souza G."/>
            <person name="Pedrosa-Harand A."/>
            <person name="Macas J."/>
            <person name="Mayer K.F.X."/>
            <person name="Houben A."/>
            <person name="Marques A."/>
        </authorList>
    </citation>
    <scope>NUCLEOTIDE SEQUENCE</scope>
    <source>
        <strain evidence="7">RhyBre1mFocal</strain>
    </source>
</reference>
<dbReference type="Pfam" id="PF10551">
    <property type="entry name" value="MULE"/>
    <property type="match status" value="1"/>
</dbReference>
<sequence>MGKVLAICQMGGEFVQNKDGTLTYSGGEAHAVDIERDMALDELRNEISGMFNCNMEAYSIKYFLPNNKKTAITVSNDKDLKRMVDFHVNSDTTDIYIMKKAENRVIRSVVADSDTTTDMTTTTLATVDGSSKRRRVSVDWANLITGVGQVFESPKAFRDTLHKYAVANKFTYKFVKNDTTRVTAECTAEDCPWRIHASKSPAKKEFMIKKMSDEHTCGKEMKRGHRLASQRWVASVIKEKLRDSPNYKPKDIATDLEKEYGLSLNYSQAWRGKFIAKKELYNSLEEASGQLPWFISRIHETNPGSIATMDAPEGSKCRFFVAFRASLEGFEHGCRPLLFLDAITSKSTRHWRLLVATAVDGEGEIFPVAFAVVENDSLENWRWFLEQLKSTLSSSRAITFVCNGQNGLLEEIPLVFDEYGYPGYCVNQLIEDFTAQLDEEWTQEVKNDMVDHLRHAIYALKAEEFNQCLDNIKAQSEEVYQWLMETKPERWSDAYFKGLRYGQYSSNAVEIFTDWVSTRYELSVVQMVDLVRCKIMEMMYTRREISNGWTDLLTPSANRKVQEHMNRARTLDVVCSAGDVFEVRDDSVNNVVNVETWECSCRRWQVDGLPCMHALAVFERTDRGVYDYCSKYFTAECYRLAYSSSINPIPDVGQPIACSSELIHSSVTPPTRTRRMAGRPKEKPADPRISIKRSNRCSKCKVYGHNKATCKMPAQMDI</sequence>
<dbReference type="InterPro" id="IPR004332">
    <property type="entry name" value="Transposase_MuDR"/>
</dbReference>
<dbReference type="AlphaFoldDB" id="A0A9Q0D102"/>
<dbReference type="EMBL" id="JAMQYH010000001">
    <property type="protein sequence ID" value="KAJ1703503.1"/>
    <property type="molecule type" value="Genomic_DNA"/>
</dbReference>
<dbReference type="SUPFAM" id="SSF54277">
    <property type="entry name" value="CAD &amp; PB1 domains"/>
    <property type="match status" value="1"/>
</dbReference>
<evidence type="ECO:0000256" key="5">
    <source>
        <dbReference type="SAM" id="MobiDB-lite"/>
    </source>
</evidence>
<feature type="domain" description="SWIM-type" evidence="6">
    <location>
        <begin position="581"/>
        <end position="622"/>
    </location>
</feature>
<evidence type="ECO:0000256" key="2">
    <source>
        <dbReference type="ARBA" id="ARBA00022771"/>
    </source>
</evidence>
<dbReference type="CDD" id="cd06410">
    <property type="entry name" value="PB1_UP2"/>
    <property type="match status" value="1"/>
</dbReference>
<evidence type="ECO:0000256" key="3">
    <source>
        <dbReference type="ARBA" id="ARBA00022833"/>
    </source>
</evidence>
<organism evidence="7 8">
    <name type="scientific">Rhynchospora breviuscula</name>
    <dbReference type="NCBI Taxonomy" id="2022672"/>
    <lineage>
        <taxon>Eukaryota</taxon>
        <taxon>Viridiplantae</taxon>
        <taxon>Streptophyta</taxon>
        <taxon>Embryophyta</taxon>
        <taxon>Tracheophyta</taxon>
        <taxon>Spermatophyta</taxon>
        <taxon>Magnoliopsida</taxon>
        <taxon>Liliopsida</taxon>
        <taxon>Poales</taxon>
        <taxon>Cyperaceae</taxon>
        <taxon>Cyperoideae</taxon>
        <taxon>Rhynchosporeae</taxon>
        <taxon>Rhynchospora</taxon>
    </lineage>
</organism>
<dbReference type="InterPro" id="IPR007527">
    <property type="entry name" value="Znf_SWIM"/>
</dbReference>
<evidence type="ECO:0000313" key="7">
    <source>
        <dbReference type="EMBL" id="KAJ1703503.1"/>
    </source>
</evidence>
<keyword evidence="8" id="KW-1185">Reference proteome</keyword>
<dbReference type="Proteomes" id="UP001151287">
    <property type="component" value="Unassembled WGS sequence"/>
</dbReference>
<dbReference type="PANTHER" id="PTHR31973">
    <property type="entry name" value="POLYPROTEIN, PUTATIVE-RELATED"/>
    <property type="match status" value="1"/>
</dbReference>
<dbReference type="OrthoDB" id="1346436at2759"/>
<keyword evidence="2 4" id="KW-0863">Zinc-finger</keyword>
<dbReference type="Pfam" id="PF04434">
    <property type="entry name" value="SWIM"/>
    <property type="match status" value="1"/>
</dbReference>
<comment type="caution">
    <text evidence="7">The sequence shown here is derived from an EMBL/GenBank/DDBJ whole genome shotgun (WGS) entry which is preliminary data.</text>
</comment>
<dbReference type="InterPro" id="IPR018289">
    <property type="entry name" value="MULE_transposase_dom"/>
</dbReference>
<dbReference type="PANTHER" id="PTHR31973:SF194">
    <property type="entry name" value="OS06G0632700 PROTEIN"/>
    <property type="match status" value="1"/>
</dbReference>
<dbReference type="SMART" id="SM00666">
    <property type="entry name" value="PB1"/>
    <property type="match status" value="1"/>
</dbReference>
<evidence type="ECO:0000256" key="1">
    <source>
        <dbReference type="ARBA" id="ARBA00022723"/>
    </source>
</evidence>
<dbReference type="InterPro" id="IPR000270">
    <property type="entry name" value="PB1_dom"/>
</dbReference>
<feature type="region of interest" description="Disordered" evidence="5">
    <location>
        <begin position="667"/>
        <end position="687"/>
    </location>
</feature>
<proteinExistence type="predicted"/>
<dbReference type="Gene3D" id="3.10.20.90">
    <property type="entry name" value="Phosphatidylinositol 3-kinase Catalytic Subunit, Chain A, domain 1"/>
    <property type="match status" value="1"/>
</dbReference>
<keyword evidence="3" id="KW-0862">Zinc</keyword>
<evidence type="ECO:0000256" key="4">
    <source>
        <dbReference type="PROSITE-ProRule" id="PRU00325"/>
    </source>
</evidence>
<keyword evidence="1" id="KW-0479">Metal-binding</keyword>
<evidence type="ECO:0000313" key="8">
    <source>
        <dbReference type="Proteomes" id="UP001151287"/>
    </source>
</evidence>
<dbReference type="Pfam" id="PF03108">
    <property type="entry name" value="DBD_Tnp_Mut"/>
    <property type="match status" value="1"/>
</dbReference>
<dbReference type="InterPro" id="IPR006564">
    <property type="entry name" value="Znf_PMZ"/>
</dbReference>
<protein>
    <recommendedName>
        <fullName evidence="6">SWIM-type domain-containing protein</fullName>
    </recommendedName>
</protein>
<name>A0A9Q0D102_9POAL</name>
<dbReference type="GO" id="GO:0008270">
    <property type="term" value="F:zinc ion binding"/>
    <property type="evidence" value="ECO:0007669"/>
    <property type="project" value="UniProtKB-KW"/>
</dbReference>
<dbReference type="Pfam" id="PF00564">
    <property type="entry name" value="PB1"/>
    <property type="match status" value="1"/>
</dbReference>
<gene>
    <name evidence="7" type="ORF">LUZ63_003282</name>
</gene>